<gene>
    <name evidence="2" type="ORF">F8O01_08755</name>
</gene>
<keyword evidence="1" id="KW-0472">Membrane</keyword>
<dbReference type="OrthoDB" id="5117309at2"/>
<accession>A0A7J5BSN4</accession>
<evidence type="ECO:0000313" key="3">
    <source>
        <dbReference type="Proteomes" id="UP000467240"/>
    </source>
</evidence>
<name>A0A7J5BSN4_9MICO</name>
<organism evidence="2 3">
    <name type="scientific">Pseudoclavibacter chungangensis</name>
    <dbReference type="NCBI Taxonomy" id="587635"/>
    <lineage>
        <taxon>Bacteria</taxon>
        <taxon>Bacillati</taxon>
        <taxon>Actinomycetota</taxon>
        <taxon>Actinomycetes</taxon>
        <taxon>Micrococcales</taxon>
        <taxon>Microbacteriaceae</taxon>
        <taxon>Pseudoclavibacter</taxon>
    </lineage>
</organism>
<feature type="transmembrane region" description="Helical" evidence="1">
    <location>
        <begin position="16"/>
        <end position="39"/>
    </location>
</feature>
<feature type="transmembrane region" description="Helical" evidence="1">
    <location>
        <begin position="74"/>
        <end position="97"/>
    </location>
</feature>
<dbReference type="Proteomes" id="UP000467240">
    <property type="component" value="Unassembled WGS sequence"/>
</dbReference>
<feature type="transmembrane region" description="Helical" evidence="1">
    <location>
        <begin position="45"/>
        <end position="67"/>
    </location>
</feature>
<dbReference type="EMBL" id="WBJZ01000009">
    <property type="protein sequence ID" value="KAB1657320.1"/>
    <property type="molecule type" value="Genomic_DNA"/>
</dbReference>
<feature type="transmembrane region" description="Helical" evidence="1">
    <location>
        <begin position="109"/>
        <end position="129"/>
    </location>
</feature>
<evidence type="ECO:0000256" key="1">
    <source>
        <dbReference type="SAM" id="Phobius"/>
    </source>
</evidence>
<evidence type="ECO:0000313" key="2">
    <source>
        <dbReference type="EMBL" id="KAB1657320.1"/>
    </source>
</evidence>
<keyword evidence="1" id="KW-0812">Transmembrane</keyword>
<sequence>MSTAQTPTSVPVFRRVLTWSAVVAAGVAVIGGAVGFVVAGFDGMLSALVGAGMTLLFAAITVVSLLLAAHLDNIFFMAVVLGAWLLKFVLFLGIMLAVKDAAFVHQWTLWGSLVAAVVGTLVVDVVCVVRARIPNTGDVDLTPRGERED</sequence>
<protein>
    <submittedName>
        <fullName evidence="2">Uncharacterized protein</fullName>
    </submittedName>
</protein>
<dbReference type="RefSeq" id="WP_158040485.1">
    <property type="nucleotide sequence ID" value="NZ_JACCFV010000001.1"/>
</dbReference>
<comment type="caution">
    <text evidence="2">The sequence shown here is derived from an EMBL/GenBank/DDBJ whole genome shotgun (WGS) entry which is preliminary data.</text>
</comment>
<keyword evidence="3" id="KW-1185">Reference proteome</keyword>
<keyword evidence="1" id="KW-1133">Transmembrane helix</keyword>
<proteinExistence type="predicted"/>
<reference evidence="2 3" key="1">
    <citation type="submission" date="2019-09" db="EMBL/GenBank/DDBJ databases">
        <title>Phylogeny of genus Pseudoclavibacter and closely related genus.</title>
        <authorList>
            <person name="Li Y."/>
        </authorList>
    </citation>
    <scope>NUCLEOTIDE SEQUENCE [LARGE SCALE GENOMIC DNA]</scope>
    <source>
        <strain evidence="2 3">DSM 23821</strain>
    </source>
</reference>
<dbReference type="AlphaFoldDB" id="A0A7J5BSN4"/>